<evidence type="ECO:0000313" key="1">
    <source>
        <dbReference type="EMBL" id="MBB6001877.1"/>
    </source>
</evidence>
<dbReference type="AlphaFoldDB" id="A0A841ECM7"/>
<evidence type="ECO:0000313" key="2">
    <source>
        <dbReference type="Proteomes" id="UP000524404"/>
    </source>
</evidence>
<gene>
    <name evidence="1" type="ORF">HNP25_000517</name>
</gene>
<dbReference type="Proteomes" id="UP000524404">
    <property type="component" value="Unassembled WGS sequence"/>
</dbReference>
<sequence>MTETDFYFYNNAQFLIESSNTPTSTNLKVMIHQVLKTKY</sequence>
<name>A0A841ECM7_9BACT</name>
<proteinExistence type="predicted"/>
<protein>
    <submittedName>
        <fullName evidence="1">Uncharacterized protein</fullName>
    </submittedName>
</protein>
<organism evidence="1 2">
    <name type="scientific">Arcicella rosea</name>
    <dbReference type="NCBI Taxonomy" id="502909"/>
    <lineage>
        <taxon>Bacteria</taxon>
        <taxon>Pseudomonadati</taxon>
        <taxon>Bacteroidota</taxon>
        <taxon>Cytophagia</taxon>
        <taxon>Cytophagales</taxon>
        <taxon>Flectobacillaceae</taxon>
        <taxon>Arcicella</taxon>
    </lineage>
</organism>
<reference evidence="1 2" key="1">
    <citation type="submission" date="2020-08" db="EMBL/GenBank/DDBJ databases">
        <title>Functional genomics of gut bacteria from endangered species of beetles.</title>
        <authorList>
            <person name="Carlos-Shanley C."/>
        </authorList>
    </citation>
    <scope>NUCLEOTIDE SEQUENCE [LARGE SCALE GENOMIC DNA]</scope>
    <source>
        <strain evidence="1 2">S00070</strain>
    </source>
</reference>
<keyword evidence="2" id="KW-1185">Reference proteome</keyword>
<dbReference type="EMBL" id="JACHKT010000002">
    <property type="protein sequence ID" value="MBB6001877.1"/>
    <property type="molecule type" value="Genomic_DNA"/>
</dbReference>
<comment type="caution">
    <text evidence="1">The sequence shown here is derived from an EMBL/GenBank/DDBJ whole genome shotgun (WGS) entry which is preliminary data.</text>
</comment>
<accession>A0A841ECM7</accession>